<dbReference type="GO" id="GO:0003677">
    <property type="term" value="F:DNA binding"/>
    <property type="evidence" value="ECO:0007669"/>
    <property type="project" value="UniProtKB-KW"/>
</dbReference>
<sequence>MPGLGTQIPLVGRVRELDTLRAALRRSREGHASAVLLAGDAGVGKSRLLAEFVDGAGRDGVTVLSGRCLDVGEAGLPYLPFAEALSTQQEAAQRWPVLGGLVPGLATPEPADQSVERLRLFDAVHALLADLATPGPVLLALEDLHWADASTRDLVLFLLSRLDTQRLLVVATYRTDDLHRRHPLRPLLAGVSRLPAVTRVELAPLGAADTVAFVTALADGALPDATVHTVAERSEGNPFFCEELTAAASRGVTLPGGLAELLLARVERLSSEAQRVVRAVSGAAQLVAHTSLRTVCGLGEDALESAVREAVLHNVLVAAGDGYAFRHALLREAVYDDLLPGERVRLHAAYARLAEENGTPAALAHHSLRSHDLPTALAASVRAAGQAAAMHAPGDALHHLEQALQLWEAVADPERISGRDRLALLRSASAMASAAGEVDRAVTYAGSAVTEADQRDDPELAAETRHQLAVALIPIHMHRAEVSKAVAEAWELVRDRPASLVRAKVLALRARAWVWGAPDVDVDVLRGHVEQAIADARAAGAPDVEADGLVTLAAFEHWQGNTGLSTELGLAAAARAAEIGAVRVELRALHNVGSNFVQSGDLRAAARMAERVWRRAEESGLGWSDLGVEGRIGELFDLFALGDWDTALARAEVPGAPRFARARIGAYSAPVLVAQGRFAEVRALAARLADQHDDSRTGVLLGIALAEAAQWRGDPATAVAEIHGVTDRMRTLSRSSLAETRWAVAVGVSALADLAEQARRRGEDAGALVEEGTQFARWAADPGELVSPVQIRLEERHPDTEAPTARLAAELNRLRGDDDPDSWARAVDRAAPIPYWQLLARWRWAAALLAQGERDAAAEQVRLVHDAATGLGARPLRAAVADLAKRARLTTPGAAAPAGDVLTPRERSVLELVAGGLTNRQVGERLYISEKTASVHLSRVMAKLGAGSRTEAVSLAHQRGLLG</sequence>
<dbReference type="SUPFAM" id="SSF46894">
    <property type="entry name" value="C-terminal effector domain of the bipartite response regulators"/>
    <property type="match status" value="1"/>
</dbReference>
<dbReference type="Gene3D" id="1.10.10.10">
    <property type="entry name" value="Winged helix-like DNA-binding domain superfamily/Winged helix DNA-binding domain"/>
    <property type="match status" value="1"/>
</dbReference>
<dbReference type="PRINTS" id="PR00038">
    <property type="entry name" value="HTHLUXR"/>
</dbReference>
<dbReference type="PANTHER" id="PTHR16305">
    <property type="entry name" value="TESTICULAR SOLUBLE ADENYLYL CYCLASE"/>
    <property type="match status" value="1"/>
</dbReference>
<dbReference type="InterPro" id="IPR027417">
    <property type="entry name" value="P-loop_NTPase"/>
</dbReference>
<keyword evidence="4" id="KW-0238">DNA-binding</keyword>
<dbReference type="RefSeq" id="WP_167112170.1">
    <property type="nucleotide sequence ID" value="NZ_JAANOU010000001.1"/>
</dbReference>
<dbReference type="InterPro" id="IPR000792">
    <property type="entry name" value="Tscrpt_reg_LuxR_C"/>
</dbReference>
<keyword evidence="1" id="KW-0547">Nucleotide-binding</keyword>
<evidence type="ECO:0000313" key="4">
    <source>
        <dbReference type="EMBL" id="NIH79157.1"/>
    </source>
</evidence>
<dbReference type="PROSITE" id="PS50043">
    <property type="entry name" value="HTH_LUXR_2"/>
    <property type="match status" value="1"/>
</dbReference>
<accession>A0ABX0SQC4</accession>
<name>A0ABX0SQC4_9PSEU</name>
<evidence type="ECO:0000313" key="5">
    <source>
        <dbReference type="Proteomes" id="UP000754495"/>
    </source>
</evidence>
<dbReference type="InterPro" id="IPR036388">
    <property type="entry name" value="WH-like_DNA-bd_sf"/>
</dbReference>
<dbReference type="PANTHER" id="PTHR16305:SF35">
    <property type="entry name" value="TRANSCRIPTIONAL ACTIVATOR DOMAIN"/>
    <property type="match status" value="1"/>
</dbReference>
<protein>
    <submittedName>
        <fullName evidence="4">DNA-binding CsgD family transcriptional regulator</fullName>
    </submittedName>
</protein>
<dbReference type="EMBL" id="JAANOU010000001">
    <property type="protein sequence ID" value="NIH79157.1"/>
    <property type="molecule type" value="Genomic_DNA"/>
</dbReference>
<evidence type="ECO:0000259" key="3">
    <source>
        <dbReference type="PROSITE" id="PS50043"/>
    </source>
</evidence>
<dbReference type="InterPro" id="IPR011990">
    <property type="entry name" value="TPR-like_helical_dom_sf"/>
</dbReference>
<dbReference type="Pfam" id="PF13191">
    <property type="entry name" value="AAA_16"/>
    <property type="match status" value="1"/>
</dbReference>
<dbReference type="InterPro" id="IPR041664">
    <property type="entry name" value="AAA_16"/>
</dbReference>
<dbReference type="SUPFAM" id="SSF52540">
    <property type="entry name" value="P-loop containing nucleoside triphosphate hydrolases"/>
    <property type="match status" value="1"/>
</dbReference>
<evidence type="ECO:0000256" key="1">
    <source>
        <dbReference type="ARBA" id="ARBA00022741"/>
    </source>
</evidence>
<organism evidence="4 5">
    <name type="scientific">Amycolatopsis viridis</name>
    <dbReference type="NCBI Taxonomy" id="185678"/>
    <lineage>
        <taxon>Bacteria</taxon>
        <taxon>Bacillati</taxon>
        <taxon>Actinomycetota</taxon>
        <taxon>Actinomycetes</taxon>
        <taxon>Pseudonocardiales</taxon>
        <taxon>Pseudonocardiaceae</taxon>
        <taxon>Amycolatopsis</taxon>
    </lineage>
</organism>
<reference evidence="4 5" key="1">
    <citation type="submission" date="2020-03" db="EMBL/GenBank/DDBJ databases">
        <title>Sequencing the genomes of 1000 actinobacteria strains.</title>
        <authorList>
            <person name="Klenk H.-P."/>
        </authorList>
    </citation>
    <scope>NUCLEOTIDE SEQUENCE [LARGE SCALE GENOMIC DNA]</scope>
    <source>
        <strain evidence="4 5">DSM 45668</strain>
    </source>
</reference>
<feature type="domain" description="HTH luxR-type" evidence="3">
    <location>
        <begin position="895"/>
        <end position="960"/>
    </location>
</feature>
<dbReference type="Gene3D" id="1.25.40.10">
    <property type="entry name" value="Tetratricopeptide repeat domain"/>
    <property type="match status" value="1"/>
</dbReference>
<dbReference type="InterPro" id="IPR016032">
    <property type="entry name" value="Sig_transdc_resp-reg_C-effctor"/>
</dbReference>
<comment type="caution">
    <text evidence="4">The sequence shown here is derived from an EMBL/GenBank/DDBJ whole genome shotgun (WGS) entry which is preliminary data.</text>
</comment>
<dbReference type="Proteomes" id="UP000754495">
    <property type="component" value="Unassembled WGS sequence"/>
</dbReference>
<evidence type="ECO:0000256" key="2">
    <source>
        <dbReference type="ARBA" id="ARBA00022840"/>
    </source>
</evidence>
<keyword evidence="2" id="KW-0067">ATP-binding</keyword>
<dbReference type="CDD" id="cd06170">
    <property type="entry name" value="LuxR_C_like"/>
    <property type="match status" value="1"/>
</dbReference>
<dbReference type="SMART" id="SM00421">
    <property type="entry name" value="HTH_LUXR"/>
    <property type="match status" value="1"/>
</dbReference>
<keyword evidence="5" id="KW-1185">Reference proteome</keyword>
<dbReference type="Pfam" id="PF00196">
    <property type="entry name" value="GerE"/>
    <property type="match status" value="1"/>
</dbReference>
<proteinExistence type="predicted"/>
<gene>
    <name evidence="4" type="ORF">FHX46_001687</name>
</gene>